<dbReference type="AlphaFoldDB" id="A0A371EBE0"/>
<dbReference type="PROSITE" id="PS50994">
    <property type="entry name" value="INTEGRASE"/>
    <property type="match status" value="1"/>
</dbReference>
<gene>
    <name evidence="2" type="primary">pol</name>
    <name evidence="2" type="ORF">CR513_58223</name>
</gene>
<dbReference type="SUPFAM" id="SSF53098">
    <property type="entry name" value="Ribonuclease H-like"/>
    <property type="match status" value="1"/>
</dbReference>
<name>A0A371EBE0_MUCPR</name>
<evidence type="ECO:0000313" key="3">
    <source>
        <dbReference type="Proteomes" id="UP000257109"/>
    </source>
</evidence>
<dbReference type="InterPro" id="IPR012337">
    <property type="entry name" value="RNaseH-like_sf"/>
</dbReference>
<accession>A0A371EBE0</accession>
<sequence>MTIHVRHQPRVAHCQYLSHEAIKADPEPWYLNIKRYLEKREYPKGAFENSKRTLRRLASGFLLSGTTYANHINVAPSTLHNLTSPWPFSMWSIDLIGPIELKASNGHKFILVAIDYFTKWVEAASYPNVTPNIMVRFIKRDIKYRYGLLAHIIINNDTNQNNKMMTELCVQFWIRHHNSIPYHPKMNWAVEVANKNLKEIVQKMVVTYKDWHEMLPYALHGYRTSVRTSTGATPYSLVCGTEAVLPIEVEIPSLRVLAEVELEEAEWFNNTPSIESDRRKMIGNLMSWPTLSEKDQERL</sequence>
<dbReference type="PANTHER" id="PTHR48475:SF1">
    <property type="entry name" value="RNASE H TYPE-1 DOMAIN-CONTAINING PROTEIN"/>
    <property type="match status" value="1"/>
</dbReference>
<dbReference type="GO" id="GO:0015074">
    <property type="term" value="P:DNA integration"/>
    <property type="evidence" value="ECO:0007669"/>
    <property type="project" value="InterPro"/>
</dbReference>
<keyword evidence="3" id="KW-1185">Reference proteome</keyword>
<dbReference type="Gene3D" id="3.30.420.10">
    <property type="entry name" value="Ribonuclease H-like superfamily/Ribonuclease H"/>
    <property type="match status" value="1"/>
</dbReference>
<dbReference type="GO" id="GO:0003676">
    <property type="term" value="F:nucleic acid binding"/>
    <property type="evidence" value="ECO:0007669"/>
    <property type="project" value="InterPro"/>
</dbReference>
<evidence type="ECO:0000313" key="2">
    <source>
        <dbReference type="EMBL" id="RDX63350.1"/>
    </source>
</evidence>
<dbReference type="OrthoDB" id="2016337at2759"/>
<dbReference type="Proteomes" id="UP000257109">
    <property type="component" value="Unassembled WGS sequence"/>
</dbReference>
<protein>
    <submittedName>
        <fullName evidence="2">Pol</fullName>
    </submittedName>
</protein>
<dbReference type="PANTHER" id="PTHR48475">
    <property type="entry name" value="RIBONUCLEASE H"/>
    <property type="match status" value="1"/>
</dbReference>
<feature type="domain" description="Integrase catalytic" evidence="1">
    <location>
        <begin position="83"/>
        <end position="242"/>
    </location>
</feature>
<reference evidence="2" key="1">
    <citation type="submission" date="2018-05" db="EMBL/GenBank/DDBJ databases">
        <title>Draft genome of Mucuna pruriens seed.</title>
        <authorList>
            <person name="Nnadi N.E."/>
            <person name="Vos R."/>
            <person name="Hasami M.H."/>
            <person name="Devisetty U.K."/>
            <person name="Aguiy J.C."/>
        </authorList>
    </citation>
    <scope>NUCLEOTIDE SEQUENCE [LARGE SCALE GENOMIC DNA]</scope>
    <source>
        <strain evidence="2">JCA_2017</strain>
    </source>
</reference>
<proteinExistence type="predicted"/>
<dbReference type="EMBL" id="QJKJ01014949">
    <property type="protein sequence ID" value="RDX63350.1"/>
    <property type="molecule type" value="Genomic_DNA"/>
</dbReference>
<dbReference type="InterPro" id="IPR001584">
    <property type="entry name" value="Integrase_cat-core"/>
</dbReference>
<dbReference type="InterPro" id="IPR036397">
    <property type="entry name" value="RNaseH_sf"/>
</dbReference>
<feature type="non-terminal residue" evidence="2">
    <location>
        <position position="1"/>
    </location>
</feature>
<organism evidence="2 3">
    <name type="scientific">Mucuna pruriens</name>
    <name type="common">Velvet bean</name>
    <name type="synonym">Dolichos pruriens</name>
    <dbReference type="NCBI Taxonomy" id="157652"/>
    <lineage>
        <taxon>Eukaryota</taxon>
        <taxon>Viridiplantae</taxon>
        <taxon>Streptophyta</taxon>
        <taxon>Embryophyta</taxon>
        <taxon>Tracheophyta</taxon>
        <taxon>Spermatophyta</taxon>
        <taxon>Magnoliopsida</taxon>
        <taxon>eudicotyledons</taxon>
        <taxon>Gunneridae</taxon>
        <taxon>Pentapetalae</taxon>
        <taxon>rosids</taxon>
        <taxon>fabids</taxon>
        <taxon>Fabales</taxon>
        <taxon>Fabaceae</taxon>
        <taxon>Papilionoideae</taxon>
        <taxon>50 kb inversion clade</taxon>
        <taxon>NPAAA clade</taxon>
        <taxon>indigoferoid/millettioid clade</taxon>
        <taxon>Phaseoleae</taxon>
        <taxon>Mucuna</taxon>
    </lineage>
</organism>
<comment type="caution">
    <text evidence="2">The sequence shown here is derived from an EMBL/GenBank/DDBJ whole genome shotgun (WGS) entry which is preliminary data.</text>
</comment>
<evidence type="ECO:0000259" key="1">
    <source>
        <dbReference type="PROSITE" id="PS50994"/>
    </source>
</evidence>